<dbReference type="RefSeq" id="XP_003720647.1">
    <property type="nucleotide sequence ID" value="XM_003720599.1"/>
</dbReference>
<proteinExistence type="predicted"/>
<accession>G4NKS6</accession>
<dbReference type="GeneID" id="12984745"/>
<sequence>MSSLTVNANVPKENPIIQATFWNLRKAHLNWHHTEGRCAYCQKLLCNCRCIVLIFSRASLREHLARNPAGTGLEVFLHGTEQLPWR</sequence>
<dbReference type="VEuPathDB" id="FungiDB:MGG_17881"/>
<dbReference type="EMBL" id="CM001237">
    <property type="protein sequence ID" value="EHA45904.1"/>
    <property type="molecule type" value="Genomic_DNA"/>
</dbReference>
<gene>
    <name evidence="1" type="ORF">MGG_17881</name>
</gene>
<organism evidence="1 2">
    <name type="scientific">Pyricularia oryzae (strain 70-15 / ATCC MYA-4617 / FGSC 8958)</name>
    <name type="common">Rice blast fungus</name>
    <name type="synonym">Magnaporthe oryzae</name>
    <dbReference type="NCBI Taxonomy" id="242507"/>
    <lineage>
        <taxon>Eukaryota</taxon>
        <taxon>Fungi</taxon>
        <taxon>Dikarya</taxon>
        <taxon>Ascomycota</taxon>
        <taxon>Pezizomycotina</taxon>
        <taxon>Sordariomycetes</taxon>
        <taxon>Sordariomycetidae</taxon>
        <taxon>Magnaporthales</taxon>
        <taxon>Pyriculariaceae</taxon>
        <taxon>Pyricularia</taxon>
    </lineage>
</organism>
<protein>
    <submittedName>
        <fullName evidence="1">Uncharacterized protein</fullName>
    </submittedName>
</protein>
<dbReference type="InParanoid" id="G4NKS6"/>
<dbReference type="AlphaFoldDB" id="G4NKS6"/>
<evidence type="ECO:0000313" key="2">
    <source>
        <dbReference type="Proteomes" id="UP000009058"/>
    </source>
</evidence>
<dbReference type="KEGG" id="mgr:MGG_17881"/>
<dbReference type="HOGENOM" id="CLU_2498298_0_0_1"/>
<keyword evidence="2" id="KW-1185">Reference proteome</keyword>
<evidence type="ECO:0000313" key="1">
    <source>
        <dbReference type="EMBL" id="EHA45904.1"/>
    </source>
</evidence>
<name>G4NKS6_PYRO7</name>
<dbReference type="Proteomes" id="UP000009058">
    <property type="component" value="Chromosome 7"/>
</dbReference>
<reference key="2">
    <citation type="submission" date="2011-05" db="EMBL/GenBank/DDBJ databases">
        <title>The Genome Sequence of Magnaporthe oryzae 70-15.</title>
        <authorList>
            <consortium name="The Broad Institute Genome Sequencing Platform"/>
            <person name="Ma L.-J."/>
            <person name="Dead R."/>
            <person name="Young S.K."/>
            <person name="Zeng Q."/>
            <person name="Gargeya S."/>
            <person name="Fitzgerald M."/>
            <person name="Haas B."/>
            <person name="Abouelleil A."/>
            <person name="Alvarado L."/>
            <person name="Arachchi H.M."/>
            <person name="Berlin A."/>
            <person name="Brown A."/>
            <person name="Chapman S.B."/>
            <person name="Chen Z."/>
            <person name="Dunbar C."/>
            <person name="Freedman E."/>
            <person name="Gearin G."/>
            <person name="Gellesch M."/>
            <person name="Goldberg J."/>
            <person name="Griggs A."/>
            <person name="Gujja S."/>
            <person name="Heiman D."/>
            <person name="Howarth C."/>
            <person name="Larson L."/>
            <person name="Lui A."/>
            <person name="MacDonald P.J.P."/>
            <person name="Mehta T."/>
            <person name="Montmayeur A."/>
            <person name="Murphy C."/>
            <person name="Neiman D."/>
            <person name="Pearson M."/>
            <person name="Priest M."/>
            <person name="Roberts A."/>
            <person name="Saif S."/>
            <person name="Shea T."/>
            <person name="Shenoy N."/>
            <person name="Sisk P."/>
            <person name="Stolte C."/>
            <person name="Sykes S."/>
            <person name="Yandava C."/>
            <person name="Wortman J."/>
            <person name="Nusbaum C."/>
            <person name="Birren B."/>
        </authorList>
    </citation>
    <scope>NUCLEOTIDE SEQUENCE</scope>
    <source>
        <strain>70-15</strain>
    </source>
</reference>
<reference evidence="1 2" key="1">
    <citation type="journal article" date="2005" name="Nature">
        <title>The genome sequence of the rice blast fungus Magnaporthe grisea.</title>
        <authorList>
            <person name="Dean R.A."/>
            <person name="Talbot N.J."/>
            <person name="Ebbole D.J."/>
            <person name="Farman M.L."/>
            <person name="Mitchell T.K."/>
            <person name="Orbach M.J."/>
            <person name="Thon M."/>
            <person name="Kulkarni R."/>
            <person name="Xu J.R."/>
            <person name="Pan H."/>
            <person name="Read N.D."/>
            <person name="Lee Y.H."/>
            <person name="Carbone I."/>
            <person name="Brown D."/>
            <person name="Oh Y.Y."/>
            <person name="Donofrio N."/>
            <person name="Jeong J.S."/>
            <person name="Soanes D.M."/>
            <person name="Djonovic S."/>
            <person name="Kolomiets E."/>
            <person name="Rehmeyer C."/>
            <person name="Li W."/>
            <person name="Harding M."/>
            <person name="Kim S."/>
            <person name="Lebrun M.H."/>
            <person name="Bohnert H."/>
            <person name="Coughlan S."/>
            <person name="Butler J."/>
            <person name="Calvo S."/>
            <person name="Ma L.J."/>
            <person name="Nicol R."/>
            <person name="Purcell S."/>
            <person name="Nusbaum C."/>
            <person name="Galagan J.E."/>
            <person name="Birren B.W."/>
        </authorList>
    </citation>
    <scope>NUCLEOTIDE SEQUENCE [LARGE SCALE GENOMIC DNA]</scope>
    <source>
        <strain evidence="2">70-15 / ATCC MYA-4617 / FGSC 8958</strain>
    </source>
</reference>